<gene>
    <name evidence="1" type="ORF">K402DRAFT_78168</name>
</gene>
<dbReference type="EMBL" id="ML977138">
    <property type="protein sequence ID" value="KAF1992064.1"/>
    <property type="molecule type" value="Genomic_DNA"/>
</dbReference>
<sequence length="120" mass="14090">MHGFSAFMSCMPTSACSNRTCAPVVQLQQRHFSSTPQPVGQAYIQARIRPVCFHLSEYNFAVHSRVRIYLMQCSRDPQQQRGEVRSSAFLRTECQNQLMLWYWKPEPLTLLLHMRYSQDF</sequence>
<protein>
    <submittedName>
        <fullName evidence="1">Uncharacterized protein</fullName>
    </submittedName>
</protein>
<evidence type="ECO:0000313" key="1">
    <source>
        <dbReference type="EMBL" id="KAF1992064.1"/>
    </source>
</evidence>
<keyword evidence="2" id="KW-1185">Reference proteome</keyword>
<evidence type="ECO:0000313" key="2">
    <source>
        <dbReference type="Proteomes" id="UP000800041"/>
    </source>
</evidence>
<reference evidence="1" key="1">
    <citation type="journal article" date="2020" name="Stud. Mycol.">
        <title>101 Dothideomycetes genomes: a test case for predicting lifestyles and emergence of pathogens.</title>
        <authorList>
            <person name="Haridas S."/>
            <person name="Albert R."/>
            <person name="Binder M."/>
            <person name="Bloem J."/>
            <person name="Labutti K."/>
            <person name="Salamov A."/>
            <person name="Andreopoulos B."/>
            <person name="Baker S."/>
            <person name="Barry K."/>
            <person name="Bills G."/>
            <person name="Bluhm B."/>
            <person name="Cannon C."/>
            <person name="Castanera R."/>
            <person name="Culley D."/>
            <person name="Daum C."/>
            <person name="Ezra D."/>
            <person name="Gonzalez J."/>
            <person name="Henrissat B."/>
            <person name="Kuo A."/>
            <person name="Liang C."/>
            <person name="Lipzen A."/>
            <person name="Lutzoni F."/>
            <person name="Magnuson J."/>
            <person name="Mondo S."/>
            <person name="Nolan M."/>
            <person name="Ohm R."/>
            <person name="Pangilinan J."/>
            <person name="Park H.-J."/>
            <person name="Ramirez L."/>
            <person name="Alfaro M."/>
            <person name="Sun H."/>
            <person name="Tritt A."/>
            <person name="Yoshinaga Y."/>
            <person name="Zwiers L.-H."/>
            <person name="Turgeon B."/>
            <person name="Goodwin S."/>
            <person name="Spatafora J."/>
            <person name="Crous P."/>
            <person name="Grigoriev I."/>
        </authorList>
    </citation>
    <scope>NUCLEOTIDE SEQUENCE</scope>
    <source>
        <strain evidence="1">CBS 113979</strain>
    </source>
</reference>
<name>A0A6G1HG49_9PEZI</name>
<dbReference type="Proteomes" id="UP000800041">
    <property type="component" value="Unassembled WGS sequence"/>
</dbReference>
<dbReference type="AlphaFoldDB" id="A0A6G1HG49"/>
<proteinExistence type="predicted"/>
<organism evidence="1 2">
    <name type="scientific">Aulographum hederae CBS 113979</name>
    <dbReference type="NCBI Taxonomy" id="1176131"/>
    <lineage>
        <taxon>Eukaryota</taxon>
        <taxon>Fungi</taxon>
        <taxon>Dikarya</taxon>
        <taxon>Ascomycota</taxon>
        <taxon>Pezizomycotina</taxon>
        <taxon>Dothideomycetes</taxon>
        <taxon>Pleosporomycetidae</taxon>
        <taxon>Aulographales</taxon>
        <taxon>Aulographaceae</taxon>
    </lineage>
</organism>
<accession>A0A6G1HG49</accession>